<protein>
    <submittedName>
        <fullName evidence="14">Uncharacterized protein</fullName>
    </submittedName>
</protein>
<evidence type="ECO:0000256" key="9">
    <source>
        <dbReference type="ARBA" id="ARBA00023180"/>
    </source>
</evidence>
<name>A0A9J6BRD0_POLVA</name>
<dbReference type="InterPro" id="IPR000832">
    <property type="entry name" value="GPCR_2_secretin-like"/>
</dbReference>
<dbReference type="PROSITE" id="PS00649">
    <property type="entry name" value="G_PROTEIN_RECEP_F2_1"/>
    <property type="match status" value="1"/>
</dbReference>
<gene>
    <name evidence="14" type="ORF">PVAND_002557</name>
</gene>
<evidence type="ECO:0000256" key="4">
    <source>
        <dbReference type="ARBA" id="ARBA00022692"/>
    </source>
</evidence>
<feature type="transmembrane region" description="Helical" evidence="11">
    <location>
        <begin position="272"/>
        <end position="294"/>
    </location>
</feature>
<dbReference type="PANTHER" id="PTHR45620:SF43">
    <property type="entry name" value="HECTOR, ISOFORM A"/>
    <property type="match status" value="1"/>
</dbReference>
<evidence type="ECO:0000256" key="10">
    <source>
        <dbReference type="ARBA" id="ARBA00023224"/>
    </source>
</evidence>
<proteinExistence type="inferred from homology"/>
<organism evidence="14 15">
    <name type="scientific">Polypedilum vanderplanki</name>
    <name type="common">Sleeping chironomid midge</name>
    <dbReference type="NCBI Taxonomy" id="319348"/>
    <lineage>
        <taxon>Eukaryota</taxon>
        <taxon>Metazoa</taxon>
        <taxon>Ecdysozoa</taxon>
        <taxon>Arthropoda</taxon>
        <taxon>Hexapoda</taxon>
        <taxon>Insecta</taxon>
        <taxon>Pterygota</taxon>
        <taxon>Neoptera</taxon>
        <taxon>Endopterygota</taxon>
        <taxon>Diptera</taxon>
        <taxon>Nematocera</taxon>
        <taxon>Chironomoidea</taxon>
        <taxon>Chironomidae</taxon>
        <taxon>Chironominae</taxon>
        <taxon>Polypedilum</taxon>
        <taxon>Polypedilum</taxon>
    </lineage>
</organism>
<feature type="transmembrane region" description="Helical" evidence="11">
    <location>
        <begin position="157"/>
        <end position="177"/>
    </location>
</feature>
<evidence type="ECO:0000256" key="11">
    <source>
        <dbReference type="SAM" id="Phobius"/>
    </source>
</evidence>
<dbReference type="GO" id="GO:0008528">
    <property type="term" value="F:G protein-coupled peptide receptor activity"/>
    <property type="evidence" value="ECO:0007669"/>
    <property type="project" value="TreeGrafter"/>
</dbReference>
<keyword evidence="3" id="KW-1003">Cell membrane</keyword>
<dbReference type="SUPFAM" id="SSF111418">
    <property type="entry name" value="Hormone receptor domain"/>
    <property type="match status" value="1"/>
</dbReference>
<feature type="domain" description="G-protein coupled receptors family 2 profile 1" evidence="12">
    <location>
        <begin position="23"/>
        <end position="112"/>
    </location>
</feature>
<dbReference type="EMBL" id="JADBJN010000003">
    <property type="protein sequence ID" value="KAG5672428.1"/>
    <property type="molecule type" value="Genomic_DNA"/>
</dbReference>
<dbReference type="InterPro" id="IPR050332">
    <property type="entry name" value="GPCR_2"/>
</dbReference>
<dbReference type="Gene3D" id="1.20.1070.10">
    <property type="entry name" value="Rhodopsin 7-helix transmembrane proteins"/>
    <property type="match status" value="1"/>
</dbReference>
<feature type="transmembrane region" description="Helical" evidence="11">
    <location>
        <begin position="123"/>
        <end position="145"/>
    </location>
</feature>
<comment type="subcellular location">
    <subcellularLocation>
        <location evidence="1">Cell membrane</location>
        <topology evidence="1">Multi-pass membrane protein</topology>
    </subcellularLocation>
</comment>
<evidence type="ECO:0000259" key="12">
    <source>
        <dbReference type="PROSITE" id="PS50227"/>
    </source>
</evidence>
<dbReference type="Pfam" id="PF02793">
    <property type="entry name" value="HRM"/>
    <property type="match status" value="1"/>
</dbReference>
<dbReference type="Gene3D" id="4.10.1240.10">
    <property type="entry name" value="GPCR, family 2, extracellular hormone receptor domain"/>
    <property type="match status" value="1"/>
</dbReference>
<evidence type="ECO:0000313" key="14">
    <source>
        <dbReference type="EMBL" id="KAG5672428.1"/>
    </source>
</evidence>
<evidence type="ECO:0000256" key="3">
    <source>
        <dbReference type="ARBA" id="ARBA00022475"/>
    </source>
</evidence>
<dbReference type="GO" id="GO:0007188">
    <property type="term" value="P:adenylate cyclase-modulating G protein-coupled receptor signaling pathway"/>
    <property type="evidence" value="ECO:0007669"/>
    <property type="project" value="TreeGrafter"/>
</dbReference>
<keyword evidence="9" id="KW-0325">Glycoprotein</keyword>
<dbReference type="InterPro" id="IPR036445">
    <property type="entry name" value="GPCR_2_extracell_dom_sf"/>
</dbReference>
<evidence type="ECO:0000256" key="2">
    <source>
        <dbReference type="ARBA" id="ARBA00005314"/>
    </source>
</evidence>
<evidence type="ECO:0000256" key="8">
    <source>
        <dbReference type="ARBA" id="ARBA00023170"/>
    </source>
</evidence>
<dbReference type="GO" id="GO:0007166">
    <property type="term" value="P:cell surface receptor signaling pathway"/>
    <property type="evidence" value="ECO:0007669"/>
    <property type="project" value="InterPro"/>
</dbReference>
<dbReference type="AlphaFoldDB" id="A0A9J6BRD0"/>
<dbReference type="PROSITE" id="PS50227">
    <property type="entry name" value="G_PROTEIN_RECEP_F2_3"/>
    <property type="match status" value="1"/>
</dbReference>
<keyword evidence="6" id="KW-0297">G-protein coupled receptor</keyword>
<keyword evidence="15" id="KW-1185">Reference proteome</keyword>
<dbReference type="InterPro" id="IPR001879">
    <property type="entry name" value="GPCR_2_extracellular_dom"/>
</dbReference>
<evidence type="ECO:0000256" key="5">
    <source>
        <dbReference type="ARBA" id="ARBA00022989"/>
    </source>
</evidence>
<dbReference type="Pfam" id="PF00002">
    <property type="entry name" value="7tm_2"/>
    <property type="match status" value="1"/>
</dbReference>
<dbReference type="PRINTS" id="PR00249">
    <property type="entry name" value="GPCRSECRETIN"/>
</dbReference>
<evidence type="ECO:0000313" key="15">
    <source>
        <dbReference type="Proteomes" id="UP001107558"/>
    </source>
</evidence>
<reference evidence="14" key="1">
    <citation type="submission" date="2021-03" db="EMBL/GenBank/DDBJ databases">
        <title>Chromosome level genome of the anhydrobiotic midge Polypedilum vanderplanki.</title>
        <authorList>
            <person name="Yoshida Y."/>
            <person name="Kikawada T."/>
            <person name="Gusev O."/>
        </authorList>
    </citation>
    <scope>NUCLEOTIDE SEQUENCE</scope>
    <source>
        <strain evidence="14">NIAS01</strain>
        <tissue evidence="14">Whole body or cell culture</tissue>
    </source>
</reference>
<dbReference type="OrthoDB" id="16753at2759"/>
<accession>A0A9J6BRD0</accession>
<comment type="caution">
    <text evidence="14">The sequence shown here is derived from an EMBL/GenBank/DDBJ whole genome shotgun (WGS) entry which is preliminary data.</text>
</comment>
<feature type="transmembrane region" description="Helical" evidence="11">
    <location>
        <begin position="345"/>
        <end position="366"/>
    </location>
</feature>
<dbReference type="GO" id="GO:0005886">
    <property type="term" value="C:plasma membrane"/>
    <property type="evidence" value="ECO:0007669"/>
    <property type="project" value="UniProtKB-SubCell"/>
</dbReference>
<evidence type="ECO:0000256" key="6">
    <source>
        <dbReference type="ARBA" id="ARBA00023040"/>
    </source>
</evidence>
<dbReference type="InterPro" id="IPR017981">
    <property type="entry name" value="GPCR_2-like_7TM"/>
</dbReference>
<dbReference type="Proteomes" id="UP001107558">
    <property type="component" value="Chromosome 3"/>
</dbReference>
<dbReference type="CDD" id="cd15260">
    <property type="entry name" value="7tmB1_NPR_B4_insect-like"/>
    <property type="match status" value="1"/>
</dbReference>
<evidence type="ECO:0000259" key="13">
    <source>
        <dbReference type="PROSITE" id="PS50261"/>
    </source>
</evidence>
<keyword evidence="10" id="KW-0807">Transducer</keyword>
<feature type="domain" description="G-protein coupled receptors family 2 profile 2" evidence="13">
    <location>
        <begin position="120"/>
        <end position="370"/>
    </location>
</feature>
<evidence type="ECO:0000256" key="7">
    <source>
        <dbReference type="ARBA" id="ARBA00023136"/>
    </source>
</evidence>
<dbReference type="InterPro" id="IPR017983">
    <property type="entry name" value="GPCR_2_secretin-like_CS"/>
</dbReference>
<sequence length="411" mass="46897">MEDNITSSTPEGGILLIKKLYKQCLQLAWQLNNSSAVNNTDSPPQCPVIFDGFTCWGPTKINTTDYKPCPSYVIGFNGNSNASKVCLENGSWYTNPNTGQHWTNYLACVDHEDYTFRQTINDIYFYGYCVSLSTLIISLVIFLSFRSLKCTRIKIHVQLFISLAMSCILWIIWYKFIIIDPNIVKENSLGCIGLHIVLQYLMICNYFWMFCEGLHLHLVLVVVFIKDNVAMRIFFIIGWLLPLLIITAYSLMRMYNTVDNNLCWIEESHYQYILTIPVLISFICSIIFLVNIVRVLITKLHPKSEAPPPLAIKKAVRATLILIPLFGLQHVLIPFRPEKGSSFESIYQIVSAVFVSLQGLCVSCLFCFANHEVISAVFSYLSSIFPMIFKTSSRENYNNLGQPTTTRDIVL</sequence>
<feature type="transmembrane region" description="Helical" evidence="11">
    <location>
        <begin position="197"/>
        <end position="225"/>
    </location>
</feature>
<dbReference type="SMART" id="SM00008">
    <property type="entry name" value="HormR"/>
    <property type="match status" value="1"/>
</dbReference>
<comment type="similarity">
    <text evidence="2">Belongs to the G-protein coupled receptor 2 family.</text>
</comment>
<feature type="transmembrane region" description="Helical" evidence="11">
    <location>
        <begin position="232"/>
        <end position="252"/>
    </location>
</feature>
<keyword evidence="7 11" id="KW-0472">Membrane</keyword>
<keyword evidence="5 11" id="KW-1133">Transmembrane helix</keyword>
<evidence type="ECO:0000256" key="1">
    <source>
        <dbReference type="ARBA" id="ARBA00004651"/>
    </source>
</evidence>
<dbReference type="PROSITE" id="PS50261">
    <property type="entry name" value="G_PROTEIN_RECEP_F2_4"/>
    <property type="match status" value="1"/>
</dbReference>
<keyword evidence="8" id="KW-0675">Receptor</keyword>
<dbReference type="PANTHER" id="PTHR45620">
    <property type="entry name" value="PDF RECEPTOR-LIKE PROTEIN-RELATED"/>
    <property type="match status" value="1"/>
</dbReference>
<keyword evidence="4 11" id="KW-0812">Transmembrane</keyword>